<reference evidence="2 3" key="1">
    <citation type="submission" date="2019-07" db="EMBL/GenBank/DDBJ databases">
        <title>Whole genome shotgun sequence of Acetobacter oeni NBRC 105207.</title>
        <authorList>
            <person name="Hosoyama A."/>
            <person name="Uohara A."/>
            <person name="Ohji S."/>
            <person name="Ichikawa N."/>
        </authorList>
    </citation>
    <scope>NUCLEOTIDE SEQUENCE [LARGE SCALE GENOMIC DNA]</scope>
    <source>
        <strain evidence="2 3">NBRC 105207</strain>
    </source>
</reference>
<evidence type="ECO:0000313" key="3">
    <source>
        <dbReference type="Proteomes" id="UP000321746"/>
    </source>
</evidence>
<dbReference type="OrthoDB" id="7220604at2"/>
<keyword evidence="1" id="KW-0812">Transmembrane</keyword>
<dbReference type="InterPro" id="IPR018895">
    <property type="entry name" value="DUF2474"/>
</dbReference>
<keyword evidence="3" id="KW-1185">Reference proteome</keyword>
<protein>
    <recommendedName>
        <fullName evidence="4">DUF2474 domain-containing protein</fullName>
    </recommendedName>
</protein>
<keyword evidence="1" id="KW-1133">Transmembrane helix</keyword>
<accession>A0A511XNG9</accession>
<dbReference type="Pfam" id="PF10617">
    <property type="entry name" value="DUF2474"/>
    <property type="match status" value="1"/>
</dbReference>
<sequence length="49" mass="5265">MAIIEVVKGDGSTAPRRMRARLGWLAGIWAMSTAALFGVASLLHLLMPK</sequence>
<dbReference type="EMBL" id="BJYG01000043">
    <property type="protein sequence ID" value="GEN64488.1"/>
    <property type="molecule type" value="Genomic_DNA"/>
</dbReference>
<comment type="caution">
    <text evidence="2">The sequence shown here is derived from an EMBL/GenBank/DDBJ whole genome shotgun (WGS) entry which is preliminary data.</text>
</comment>
<dbReference type="RefSeq" id="WP_146891065.1">
    <property type="nucleotide sequence ID" value="NZ_BJYG01000043.1"/>
</dbReference>
<organism evidence="2 3">
    <name type="scientific">Acetobacter oeni</name>
    <dbReference type="NCBI Taxonomy" id="304077"/>
    <lineage>
        <taxon>Bacteria</taxon>
        <taxon>Pseudomonadati</taxon>
        <taxon>Pseudomonadota</taxon>
        <taxon>Alphaproteobacteria</taxon>
        <taxon>Acetobacterales</taxon>
        <taxon>Acetobacteraceae</taxon>
        <taxon>Acetobacter</taxon>
    </lineage>
</organism>
<gene>
    <name evidence="2" type="ORF">AOE01nite_27120</name>
</gene>
<dbReference type="Proteomes" id="UP000321746">
    <property type="component" value="Unassembled WGS sequence"/>
</dbReference>
<name>A0A511XNG9_9PROT</name>
<evidence type="ECO:0000313" key="2">
    <source>
        <dbReference type="EMBL" id="GEN64488.1"/>
    </source>
</evidence>
<keyword evidence="1" id="KW-0472">Membrane</keyword>
<feature type="transmembrane region" description="Helical" evidence="1">
    <location>
        <begin position="22"/>
        <end position="47"/>
    </location>
</feature>
<proteinExistence type="predicted"/>
<dbReference type="AlphaFoldDB" id="A0A511XNG9"/>
<evidence type="ECO:0000256" key="1">
    <source>
        <dbReference type="SAM" id="Phobius"/>
    </source>
</evidence>
<evidence type="ECO:0008006" key="4">
    <source>
        <dbReference type="Google" id="ProtNLM"/>
    </source>
</evidence>